<dbReference type="GO" id="GO:0005737">
    <property type="term" value="C:cytoplasm"/>
    <property type="evidence" value="ECO:0007669"/>
    <property type="project" value="TreeGrafter"/>
</dbReference>
<keyword evidence="2" id="KW-0479">Metal-binding</keyword>
<dbReference type="AlphaFoldDB" id="A0A1L0AZE1"/>
<evidence type="ECO:0000313" key="13">
    <source>
        <dbReference type="Proteomes" id="UP000183365"/>
    </source>
</evidence>
<feature type="region of interest" description="Disordered" evidence="10">
    <location>
        <begin position="309"/>
        <end position="329"/>
    </location>
</feature>
<keyword evidence="6" id="KW-0805">Transcription regulation</keyword>
<evidence type="ECO:0000256" key="8">
    <source>
        <dbReference type="ARBA" id="ARBA00023242"/>
    </source>
</evidence>
<evidence type="ECO:0000256" key="2">
    <source>
        <dbReference type="ARBA" id="ARBA00022723"/>
    </source>
</evidence>
<dbReference type="GO" id="GO:0005634">
    <property type="term" value="C:nucleus"/>
    <property type="evidence" value="ECO:0007669"/>
    <property type="project" value="UniProtKB-SubCell"/>
</dbReference>
<keyword evidence="3" id="KW-0677">Repeat</keyword>
<evidence type="ECO:0000256" key="9">
    <source>
        <dbReference type="PROSITE-ProRule" id="PRU00042"/>
    </source>
</evidence>
<keyword evidence="4 9" id="KW-0863">Zinc-finger</keyword>
<name>A0A1L0AZE1_9ASCO</name>
<accession>A0A1L0AZE1</accession>
<feature type="compositionally biased region" description="Low complexity" evidence="10">
    <location>
        <begin position="397"/>
        <end position="406"/>
    </location>
</feature>
<evidence type="ECO:0000256" key="4">
    <source>
        <dbReference type="ARBA" id="ARBA00022771"/>
    </source>
</evidence>
<dbReference type="PROSITE" id="PS00028">
    <property type="entry name" value="ZINC_FINGER_C2H2_1"/>
    <property type="match status" value="2"/>
</dbReference>
<feature type="region of interest" description="Disordered" evidence="10">
    <location>
        <begin position="389"/>
        <end position="409"/>
    </location>
</feature>
<evidence type="ECO:0000259" key="11">
    <source>
        <dbReference type="PROSITE" id="PS50157"/>
    </source>
</evidence>
<dbReference type="Pfam" id="PF00096">
    <property type="entry name" value="zf-C2H2"/>
    <property type="match status" value="1"/>
</dbReference>
<dbReference type="PROSITE" id="PS50157">
    <property type="entry name" value="ZINC_FINGER_C2H2_2"/>
    <property type="match status" value="2"/>
</dbReference>
<dbReference type="Gene3D" id="3.30.160.60">
    <property type="entry name" value="Classic Zinc Finger"/>
    <property type="match status" value="2"/>
</dbReference>
<gene>
    <name evidence="12" type="ORF">HGUI_01706</name>
</gene>
<dbReference type="VEuPathDB" id="FungiDB:HGUI_01706"/>
<sequence>MNDINLNESNIQQNNDYQYIKVDDNTKNLDTIINDLTEVLPLRTNGVVNDRRYKCLKCLKYFKRHEHLKRHIITHTGEKLYKCNYHMCVKKFSRSDEVKRHYKTHLNSYMNNNSFSYKNSIKKPKKSQNIIEKNLMNMDNKKISLPPIYNTPMSSSNNFLNNLINNDVPMKTNQSYSDSNAPLISQSFNNSMTGLNMLQVPNLTPGTLNTSPLVINNIQQSQTNLFNDQPNMKLPGKNNNWINTLRPVSSTMSFNQSSMNLNALNLIPLSQTKSNLPNMSVTSMMTMNDKHQGINQNNSTSNLLSLPLSKPLNSRQTNSANNIPSNGMSKMSSLNQLNLLGGFNSSASLNNPNITGFKPSSPQVKVQDDDDDNGLEIVIKGRSQHIINNDDYKNSENKSSISNSISPNLTGKKLPSLKDIFN</sequence>
<keyword evidence="5" id="KW-0862">Zinc</keyword>
<proteinExistence type="predicted"/>
<evidence type="ECO:0000256" key="1">
    <source>
        <dbReference type="ARBA" id="ARBA00004123"/>
    </source>
</evidence>
<evidence type="ECO:0000256" key="6">
    <source>
        <dbReference type="ARBA" id="ARBA00023015"/>
    </source>
</evidence>
<dbReference type="InterPro" id="IPR051007">
    <property type="entry name" value="creA/MIG_C2H2-ZnF"/>
</dbReference>
<keyword evidence="13" id="KW-1185">Reference proteome</keyword>
<organism evidence="12 13">
    <name type="scientific">Hanseniaspora guilliermondii</name>
    <dbReference type="NCBI Taxonomy" id="56406"/>
    <lineage>
        <taxon>Eukaryota</taxon>
        <taxon>Fungi</taxon>
        <taxon>Dikarya</taxon>
        <taxon>Ascomycota</taxon>
        <taxon>Saccharomycotina</taxon>
        <taxon>Saccharomycetes</taxon>
        <taxon>Saccharomycodales</taxon>
        <taxon>Saccharomycodaceae</taxon>
        <taxon>Hanseniaspora</taxon>
    </lineage>
</organism>
<dbReference type="InterPro" id="IPR036236">
    <property type="entry name" value="Znf_C2H2_sf"/>
</dbReference>
<evidence type="ECO:0000256" key="7">
    <source>
        <dbReference type="ARBA" id="ARBA00023163"/>
    </source>
</evidence>
<dbReference type="SUPFAM" id="SSF57667">
    <property type="entry name" value="beta-beta-alpha zinc fingers"/>
    <property type="match status" value="1"/>
</dbReference>
<dbReference type="PANTHER" id="PTHR47428">
    <property type="entry name" value="REGULATORY PROTEIN MIG1-RELATED"/>
    <property type="match status" value="1"/>
</dbReference>
<dbReference type="InterPro" id="IPR013087">
    <property type="entry name" value="Znf_C2H2_type"/>
</dbReference>
<evidence type="ECO:0000313" key="12">
    <source>
        <dbReference type="EMBL" id="SGZ39506.1"/>
    </source>
</evidence>
<dbReference type="EMBL" id="FQNF01000024">
    <property type="protein sequence ID" value="SGZ39506.1"/>
    <property type="molecule type" value="Genomic_DNA"/>
</dbReference>
<dbReference type="SMART" id="SM00355">
    <property type="entry name" value="ZnF_C2H2"/>
    <property type="match status" value="2"/>
</dbReference>
<feature type="domain" description="C2H2-type" evidence="11">
    <location>
        <begin position="53"/>
        <end position="80"/>
    </location>
</feature>
<dbReference type="GO" id="GO:0008270">
    <property type="term" value="F:zinc ion binding"/>
    <property type="evidence" value="ECO:0007669"/>
    <property type="project" value="UniProtKB-KW"/>
</dbReference>
<protein>
    <recommendedName>
        <fullName evidence="11">C2H2-type domain-containing protein</fullName>
    </recommendedName>
</protein>
<dbReference type="GO" id="GO:0000978">
    <property type="term" value="F:RNA polymerase II cis-regulatory region sequence-specific DNA binding"/>
    <property type="evidence" value="ECO:0007669"/>
    <property type="project" value="TreeGrafter"/>
</dbReference>
<dbReference type="GO" id="GO:0000433">
    <property type="term" value="P:carbon catabolite repression of transcription from RNA polymerase II promoter by glucose"/>
    <property type="evidence" value="ECO:0007669"/>
    <property type="project" value="TreeGrafter"/>
</dbReference>
<dbReference type="OrthoDB" id="654211at2759"/>
<keyword evidence="7" id="KW-0804">Transcription</keyword>
<evidence type="ECO:0000256" key="5">
    <source>
        <dbReference type="ARBA" id="ARBA00022833"/>
    </source>
</evidence>
<comment type="subcellular location">
    <subcellularLocation>
        <location evidence="1">Nucleus</location>
    </subcellularLocation>
</comment>
<dbReference type="Proteomes" id="UP000183365">
    <property type="component" value="Unassembled WGS sequence"/>
</dbReference>
<reference evidence="13" key="1">
    <citation type="submission" date="2016-11" db="EMBL/GenBank/DDBJ databases">
        <authorList>
            <person name="Guldener U."/>
        </authorList>
    </citation>
    <scope>NUCLEOTIDE SEQUENCE [LARGE SCALE GENOMIC DNA]</scope>
</reference>
<keyword evidence="8" id="KW-0539">Nucleus</keyword>
<feature type="domain" description="C2H2-type" evidence="11">
    <location>
        <begin position="81"/>
        <end position="110"/>
    </location>
</feature>
<evidence type="ECO:0000256" key="10">
    <source>
        <dbReference type="SAM" id="MobiDB-lite"/>
    </source>
</evidence>
<feature type="compositionally biased region" description="Polar residues" evidence="10">
    <location>
        <begin position="315"/>
        <end position="329"/>
    </location>
</feature>
<dbReference type="PANTHER" id="PTHR47428:SF2">
    <property type="entry name" value="ZINC FINGER PROTEIN RSV1"/>
    <property type="match status" value="1"/>
</dbReference>
<evidence type="ECO:0000256" key="3">
    <source>
        <dbReference type="ARBA" id="ARBA00022737"/>
    </source>
</evidence>